<sequence length="418" mass="43311">MIDPEDLLVGATLAGYREAVVPAVRPAGPGAVRTTVRRRRRRTAVVTAAAVVLAVALPVAGRAALDRDPAPPVPGPARTVEPSPSASPAGLPSPTASPTASVTATGTPTPTASAEPASSASTSPAAPDGRFSKAQLLATKVDLPPWGEQCAAKGPVRLFASAPDDLGQPFLISLSHGDVDGDGAEETVVRVGCQYGEAAGKQVVALDRDAAGRIVTLGQVVRTEEGQRDLLEHEVTSAGSVRVRVADIQPCCDTPTYLARDQWRTYRWSGGKFTQTGGPTGFGPDERLTDLTLTGGELVLGTPGPDGKRTGSLSLTVTNKGPVDVAQLGFINLELVGERAGGDFDQCRSLPEVGPYWASCVVAGLRAGERRDFTFTFVVDGSAPAVVQGVRVDHYDGQNRGWPDLTPAGNATEVRAVS</sequence>
<feature type="transmembrane region" description="Helical" evidence="2">
    <location>
        <begin position="43"/>
        <end position="65"/>
    </location>
</feature>
<feature type="compositionally biased region" description="Low complexity" evidence="1">
    <location>
        <begin position="82"/>
        <end position="127"/>
    </location>
</feature>
<accession>A0A1C5K709</accession>
<evidence type="ECO:0000256" key="2">
    <source>
        <dbReference type="SAM" id="Phobius"/>
    </source>
</evidence>
<organism evidence="3 4">
    <name type="scientific">Micromonospora siamensis</name>
    <dbReference type="NCBI Taxonomy" id="299152"/>
    <lineage>
        <taxon>Bacteria</taxon>
        <taxon>Bacillati</taxon>
        <taxon>Actinomycetota</taxon>
        <taxon>Actinomycetes</taxon>
        <taxon>Micromonosporales</taxon>
        <taxon>Micromonosporaceae</taxon>
        <taxon>Micromonospora</taxon>
    </lineage>
</organism>
<keyword evidence="2" id="KW-1133">Transmembrane helix</keyword>
<feature type="region of interest" description="Disordered" evidence="1">
    <location>
        <begin position="65"/>
        <end position="129"/>
    </location>
</feature>
<keyword evidence="4" id="KW-1185">Reference proteome</keyword>
<reference evidence="3 4" key="1">
    <citation type="submission" date="2016-06" db="EMBL/GenBank/DDBJ databases">
        <authorList>
            <person name="Kjaerup R.B."/>
            <person name="Dalgaard T.S."/>
            <person name="Juul-Madsen H.R."/>
        </authorList>
    </citation>
    <scope>NUCLEOTIDE SEQUENCE [LARGE SCALE GENOMIC DNA]</scope>
    <source>
        <strain evidence="3 4">DSM 45097</strain>
    </source>
</reference>
<dbReference type="EMBL" id="LT607751">
    <property type="protein sequence ID" value="SCG78507.1"/>
    <property type="molecule type" value="Genomic_DNA"/>
</dbReference>
<proteinExistence type="predicted"/>
<keyword evidence="2" id="KW-0472">Membrane</keyword>
<name>A0A1C5K709_9ACTN</name>
<dbReference type="AlphaFoldDB" id="A0A1C5K709"/>
<evidence type="ECO:0000256" key="1">
    <source>
        <dbReference type="SAM" id="MobiDB-lite"/>
    </source>
</evidence>
<dbReference type="RefSeq" id="WP_088973283.1">
    <property type="nucleotide sequence ID" value="NZ_JBHLYF010000033.1"/>
</dbReference>
<keyword evidence="2" id="KW-0812">Transmembrane</keyword>
<evidence type="ECO:0000313" key="3">
    <source>
        <dbReference type="EMBL" id="SCG78507.1"/>
    </source>
</evidence>
<gene>
    <name evidence="3" type="ORF">GA0074704_5670</name>
</gene>
<evidence type="ECO:0000313" key="4">
    <source>
        <dbReference type="Proteomes" id="UP000198210"/>
    </source>
</evidence>
<protein>
    <submittedName>
        <fullName evidence="3">Uncharacterized protein</fullName>
    </submittedName>
</protein>
<dbReference type="Proteomes" id="UP000198210">
    <property type="component" value="Chromosome I"/>
</dbReference>